<keyword evidence="3" id="KW-1185">Reference proteome</keyword>
<protein>
    <recommendedName>
        <fullName evidence="4">Replicative DNA helicase</fullName>
    </recommendedName>
</protein>
<evidence type="ECO:0000256" key="1">
    <source>
        <dbReference type="SAM" id="Coils"/>
    </source>
</evidence>
<comment type="caution">
    <text evidence="2">The sequence shown here is derived from an EMBL/GenBank/DDBJ whole genome shotgun (WGS) entry which is preliminary data.</text>
</comment>
<accession>A0A2T0B707</accession>
<evidence type="ECO:0000313" key="3">
    <source>
        <dbReference type="Proteomes" id="UP000239706"/>
    </source>
</evidence>
<sequence length="538" mass="63757">MNLDFLKDFHKRMKKVGTYALINYNSIYKGTWKNYGFEENYEYINLIFAVMMFIMEQSLKDDICTLDDIAAYIDEINTKFFKKSLTYEQSRNLADFIVNTVLCDDGKAMYFKGYNFGEKEYEDIHISFINNKIVYINDTVRRTSYYLTEDGYSLLLGTLEVENNMKLTIQEIIFKLHLDKADYDKAVDDIKQIFNLSRIQLQKIEESIRKIKENVLNFSSEAYENIQDENMDIIKDYRRKFQGYKQYIKEKIQEFYDNGIDLEKLDKEEKNNLDNLGIINQYLSRVIGEQQKILNSHFDFKKAYSNALTGMTAMAAIKRINFNNDLYEYILKDVSKLDALDKILRPLYLAKLPKYYNINKCLQYQKVIKAKMEDAEEEISLDEESFREEKEKELREKLLKYRELLETLLEYLINSSKKSMSLGEIVNIVNKDEKMKAKFIPSVEIFREVMIELLKSSYIDIEKMKKESEHSLEEDDIIDFQLNKMLLSLIEEDKKFSKIKAIEINKLFNEKPVKIYGAAMDKGYVKTVTCSNIKFKLH</sequence>
<dbReference type="Proteomes" id="UP000239706">
    <property type="component" value="Unassembled WGS sequence"/>
</dbReference>
<feature type="coiled-coil region" evidence="1">
    <location>
        <begin position="372"/>
        <end position="407"/>
    </location>
</feature>
<name>A0A2T0B707_9CLOT</name>
<organism evidence="2 3">
    <name type="scientific">Clostridium liquoris</name>
    <dbReference type="NCBI Taxonomy" id="1289519"/>
    <lineage>
        <taxon>Bacteria</taxon>
        <taxon>Bacillati</taxon>
        <taxon>Bacillota</taxon>
        <taxon>Clostridia</taxon>
        <taxon>Eubacteriales</taxon>
        <taxon>Clostridiaceae</taxon>
        <taxon>Clostridium</taxon>
    </lineage>
</organism>
<evidence type="ECO:0008006" key="4">
    <source>
        <dbReference type="Google" id="ProtNLM"/>
    </source>
</evidence>
<keyword evidence="1" id="KW-0175">Coiled coil</keyword>
<proteinExistence type="predicted"/>
<dbReference type="RefSeq" id="WP_106062879.1">
    <property type="nucleotide sequence ID" value="NZ_PVXO01000018.1"/>
</dbReference>
<evidence type="ECO:0000313" key="2">
    <source>
        <dbReference type="EMBL" id="PRR79679.1"/>
    </source>
</evidence>
<gene>
    <name evidence="2" type="ORF">CLLI_07120</name>
</gene>
<dbReference type="AlphaFoldDB" id="A0A2T0B707"/>
<dbReference type="EMBL" id="PVXO01000018">
    <property type="protein sequence ID" value="PRR79679.1"/>
    <property type="molecule type" value="Genomic_DNA"/>
</dbReference>
<reference evidence="2 3" key="1">
    <citation type="submission" date="2018-03" db="EMBL/GenBank/DDBJ databases">
        <title>Genome sequence of Clostridium liquoris DSM 100320.</title>
        <authorList>
            <person name="Poehlein A."/>
            <person name="Daniel R."/>
        </authorList>
    </citation>
    <scope>NUCLEOTIDE SEQUENCE [LARGE SCALE GENOMIC DNA]</scope>
    <source>
        <strain evidence="2 3">DSM 100320</strain>
    </source>
</reference>
<dbReference type="OrthoDB" id="1643270at2"/>